<keyword evidence="2" id="KW-1185">Reference proteome</keyword>
<organism evidence="1 2">
    <name type="scientific">Vespula germanica</name>
    <name type="common">German yellow jacket</name>
    <name type="synonym">Paravespula germanica</name>
    <dbReference type="NCBI Taxonomy" id="30212"/>
    <lineage>
        <taxon>Eukaryota</taxon>
        <taxon>Metazoa</taxon>
        <taxon>Ecdysozoa</taxon>
        <taxon>Arthropoda</taxon>
        <taxon>Hexapoda</taxon>
        <taxon>Insecta</taxon>
        <taxon>Pterygota</taxon>
        <taxon>Neoptera</taxon>
        <taxon>Endopterygota</taxon>
        <taxon>Hymenoptera</taxon>
        <taxon>Apocrita</taxon>
        <taxon>Aculeata</taxon>
        <taxon>Vespoidea</taxon>
        <taxon>Vespidae</taxon>
        <taxon>Vespinae</taxon>
        <taxon>Vespula</taxon>
    </lineage>
</organism>
<evidence type="ECO:0000313" key="1">
    <source>
        <dbReference type="EMBL" id="KAF7419154.1"/>
    </source>
</evidence>
<accession>A0A834NWU8</accession>
<evidence type="ECO:0000313" key="2">
    <source>
        <dbReference type="Proteomes" id="UP000617340"/>
    </source>
</evidence>
<proteinExistence type="predicted"/>
<gene>
    <name evidence="1" type="ORF">HZH68_001807</name>
</gene>
<reference evidence="1" key="1">
    <citation type="journal article" date="2020" name="G3 (Bethesda)">
        <title>High-Quality Assemblies for Three Invasive Social Wasps from the &lt;i&gt;Vespula&lt;/i&gt; Genus.</title>
        <authorList>
            <person name="Harrop T.W.R."/>
            <person name="Guhlin J."/>
            <person name="McLaughlin G.M."/>
            <person name="Permina E."/>
            <person name="Stockwell P."/>
            <person name="Gilligan J."/>
            <person name="Le Lec M.F."/>
            <person name="Gruber M.A.M."/>
            <person name="Quinn O."/>
            <person name="Lovegrove M."/>
            <person name="Duncan E.J."/>
            <person name="Remnant E.J."/>
            <person name="Van Eeckhoven J."/>
            <person name="Graham B."/>
            <person name="Knapp R.A."/>
            <person name="Langford K.W."/>
            <person name="Kronenberg Z."/>
            <person name="Press M.O."/>
            <person name="Eacker S.M."/>
            <person name="Wilson-Rankin E.E."/>
            <person name="Purcell J."/>
            <person name="Lester P.J."/>
            <person name="Dearden P.K."/>
        </authorList>
    </citation>
    <scope>NUCLEOTIDE SEQUENCE</scope>
    <source>
        <strain evidence="1">Linc-1</strain>
    </source>
</reference>
<dbReference type="Proteomes" id="UP000617340">
    <property type="component" value="Unassembled WGS sequence"/>
</dbReference>
<protein>
    <submittedName>
        <fullName evidence="1">Uncharacterized protein</fullName>
    </submittedName>
</protein>
<name>A0A834NWU8_VESGE</name>
<dbReference type="AlphaFoldDB" id="A0A834NWU8"/>
<dbReference type="EMBL" id="JACSDZ010000001">
    <property type="protein sequence ID" value="KAF7419154.1"/>
    <property type="molecule type" value="Genomic_DNA"/>
</dbReference>
<sequence>MLLLKVPNYRCDISVRRRRFLIVSRYDSETNRRRIVRRISEYRTNVVSSIEGKGSTAGVPQWIPGKSVEETCLAMEFRQVPNEGKAATSTDFYRELHSRGRRRMRVSNINIFSFEPLKTSSIVEYEISARYVKVVQLVRSRAKRADTRGGYSSAVDVEELKRILRITSFRTKETIVGEMSSLKWRVGECKDAEHGNRIPTRLNLQEAAEVALRAEVSDLLTSWLVISTLYDSR</sequence>
<comment type="caution">
    <text evidence="1">The sequence shown here is derived from an EMBL/GenBank/DDBJ whole genome shotgun (WGS) entry which is preliminary data.</text>
</comment>